<sequence length="364" mass="41962">MTQTYATCSHAVPRAATPDDLELTVTESERDDVHHTQPRCRSYSDVVAKRVPSEEENSDKENINNQLPLDEEINAIRNARTKLSHPGDGPSRDKGKGVDPWNWGNIHFSDKEETHPDVQEKAYNEWKAHQRNYLDINHRPVLPGLPTKPVPTPSTAKALNLEILRELKAIRAENAHLQEQQSDKAAKKHAWILYPSLVAWPPWPPREHLPEMSMPIYDQANNSQQTVTLVMHSSTNQPRAILMTILTHCPMDSTKKKQYRDLKKRSCLIKPTPPEPYDGSADSQMFYRFMRESKSYVKEGQVAFNASEWMLNEFFTSLFDYCFPTNYILKQRKKLKTLYQNGKTVKEYVSELIELFTIIGEISE</sequence>
<evidence type="ECO:0000256" key="1">
    <source>
        <dbReference type="SAM" id="MobiDB-lite"/>
    </source>
</evidence>
<dbReference type="AlphaFoldDB" id="A0A9P6D352"/>
<gene>
    <name evidence="2" type="ORF">BDN71DRAFT_1435517</name>
</gene>
<feature type="region of interest" description="Disordered" evidence="1">
    <location>
        <begin position="27"/>
        <end position="63"/>
    </location>
</feature>
<accession>A0A9P6D352</accession>
<protein>
    <recommendedName>
        <fullName evidence="4">Retrotransposon gag domain-containing protein</fullName>
    </recommendedName>
</protein>
<keyword evidence="3" id="KW-1185">Reference proteome</keyword>
<feature type="region of interest" description="Disordered" evidence="1">
    <location>
        <begin position="81"/>
        <end position="101"/>
    </location>
</feature>
<proteinExistence type="predicted"/>
<name>A0A9P6D352_PLEER</name>
<comment type="caution">
    <text evidence="2">The sequence shown here is derived from an EMBL/GenBank/DDBJ whole genome shotgun (WGS) entry which is preliminary data.</text>
</comment>
<reference evidence="2" key="1">
    <citation type="submission" date="2020-11" db="EMBL/GenBank/DDBJ databases">
        <authorList>
            <consortium name="DOE Joint Genome Institute"/>
            <person name="Ahrendt S."/>
            <person name="Riley R."/>
            <person name="Andreopoulos W."/>
            <person name="Labutti K."/>
            <person name="Pangilinan J."/>
            <person name="Ruiz-Duenas F.J."/>
            <person name="Barrasa J.M."/>
            <person name="Sanchez-Garcia M."/>
            <person name="Camarero S."/>
            <person name="Miyauchi S."/>
            <person name="Serrano A."/>
            <person name="Linde D."/>
            <person name="Babiker R."/>
            <person name="Drula E."/>
            <person name="Ayuso-Fernandez I."/>
            <person name="Pacheco R."/>
            <person name="Padilla G."/>
            <person name="Ferreira P."/>
            <person name="Barriuso J."/>
            <person name="Kellner H."/>
            <person name="Castanera R."/>
            <person name="Alfaro M."/>
            <person name="Ramirez L."/>
            <person name="Pisabarro A.G."/>
            <person name="Kuo A."/>
            <person name="Tritt A."/>
            <person name="Lipzen A."/>
            <person name="He G."/>
            <person name="Yan M."/>
            <person name="Ng V."/>
            <person name="Cullen D."/>
            <person name="Martin F."/>
            <person name="Rosso M.-N."/>
            <person name="Henrissat B."/>
            <person name="Hibbett D."/>
            <person name="Martinez A.T."/>
            <person name="Grigoriev I.V."/>
        </authorList>
    </citation>
    <scope>NUCLEOTIDE SEQUENCE</scope>
    <source>
        <strain evidence="2">ATCC 90797</strain>
    </source>
</reference>
<evidence type="ECO:0000313" key="2">
    <source>
        <dbReference type="EMBL" id="KAF9489277.1"/>
    </source>
</evidence>
<dbReference type="EMBL" id="MU154677">
    <property type="protein sequence ID" value="KAF9489277.1"/>
    <property type="molecule type" value="Genomic_DNA"/>
</dbReference>
<evidence type="ECO:0000313" key="3">
    <source>
        <dbReference type="Proteomes" id="UP000807025"/>
    </source>
</evidence>
<dbReference type="Proteomes" id="UP000807025">
    <property type="component" value="Unassembled WGS sequence"/>
</dbReference>
<dbReference type="OrthoDB" id="3032433at2759"/>
<evidence type="ECO:0008006" key="4">
    <source>
        <dbReference type="Google" id="ProtNLM"/>
    </source>
</evidence>
<organism evidence="2 3">
    <name type="scientific">Pleurotus eryngii</name>
    <name type="common">Boletus of the steppes</name>
    <dbReference type="NCBI Taxonomy" id="5323"/>
    <lineage>
        <taxon>Eukaryota</taxon>
        <taxon>Fungi</taxon>
        <taxon>Dikarya</taxon>
        <taxon>Basidiomycota</taxon>
        <taxon>Agaricomycotina</taxon>
        <taxon>Agaricomycetes</taxon>
        <taxon>Agaricomycetidae</taxon>
        <taxon>Agaricales</taxon>
        <taxon>Pleurotineae</taxon>
        <taxon>Pleurotaceae</taxon>
        <taxon>Pleurotus</taxon>
    </lineage>
</organism>